<dbReference type="EMBL" id="JACCBA010000001">
    <property type="protein sequence ID" value="NYD44775.1"/>
    <property type="molecule type" value="Genomic_DNA"/>
</dbReference>
<gene>
    <name evidence="3" type="ORF">BJY14_000758</name>
</gene>
<dbReference type="InterPro" id="IPR029063">
    <property type="entry name" value="SAM-dependent_MTases_sf"/>
</dbReference>
<accession>A0A7Y9EBK5</accession>
<keyword evidence="4" id="KW-1185">Reference proteome</keyword>
<dbReference type="Proteomes" id="UP000529783">
    <property type="component" value="Unassembled WGS sequence"/>
</dbReference>
<sequence length="272" mass="29169">MIGELFEEELYDSARVEIEHLDGRRRPLPVQDWLASRPGDTGLLDHCQGATLDVGSGPGRLTAALAHRGTPVLGIDAAPRAVALAIAAGAPTLCRDVFGRVPGAGRWRTILLADGNIGIGGDPDPAALLRRVLRLLGPGGQVLTEVDPPGTSSRTESLRLRSARAIGDWFPWAHVSTDGADALAASCDAAVTERWEEADRWFVALRGRQPAPHFPGNVMEANRTPHAESVINDAHNEVPPIDTRNWVDGRSSGSDRRALQAPTPWANRLRAP</sequence>
<feature type="region of interest" description="Disordered" evidence="1">
    <location>
        <begin position="237"/>
        <end position="272"/>
    </location>
</feature>
<dbReference type="SUPFAM" id="SSF53335">
    <property type="entry name" value="S-adenosyl-L-methionine-dependent methyltransferases"/>
    <property type="match status" value="1"/>
</dbReference>
<evidence type="ECO:0000313" key="4">
    <source>
        <dbReference type="Proteomes" id="UP000529783"/>
    </source>
</evidence>
<organism evidence="3 4">
    <name type="scientific">Actinomadura luteofluorescens</name>
    <dbReference type="NCBI Taxonomy" id="46163"/>
    <lineage>
        <taxon>Bacteria</taxon>
        <taxon>Bacillati</taxon>
        <taxon>Actinomycetota</taxon>
        <taxon>Actinomycetes</taxon>
        <taxon>Streptosporangiales</taxon>
        <taxon>Thermomonosporaceae</taxon>
        <taxon>Actinomadura</taxon>
    </lineage>
</organism>
<dbReference type="AlphaFoldDB" id="A0A7Y9EBK5"/>
<comment type="caution">
    <text evidence="3">The sequence shown here is derived from an EMBL/GenBank/DDBJ whole genome shotgun (WGS) entry which is preliminary data.</text>
</comment>
<keyword evidence="3" id="KW-0808">Transferase</keyword>
<reference evidence="3 4" key="1">
    <citation type="submission" date="2020-07" db="EMBL/GenBank/DDBJ databases">
        <title>Sequencing the genomes of 1000 actinobacteria strains.</title>
        <authorList>
            <person name="Klenk H.-P."/>
        </authorList>
    </citation>
    <scope>NUCLEOTIDE SEQUENCE [LARGE SCALE GENOMIC DNA]</scope>
    <source>
        <strain evidence="3 4">DSM 40398</strain>
    </source>
</reference>
<dbReference type="GO" id="GO:0008168">
    <property type="term" value="F:methyltransferase activity"/>
    <property type="evidence" value="ECO:0007669"/>
    <property type="project" value="UniProtKB-KW"/>
</dbReference>
<evidence type="ECO:0000259" key="2">
    <source>
        <dbReference type="Pfam" id="PF13649"/>
    </source>
</evidence>
<feature type="domain" description="Methyltransferase" evidence="2">
    <location>
        <begin position="52"/>
        <end position="140"/>
    </location>
</feature>
<keyword evidence="3" id="KW-0489">Methyltransferase</keyword>
<dbReference type="GO" id="GO:0032259">
    <property type="term" value="P:methylation"/>
    <property type="evidence" value="ECO:0007669"/>
    <property type="project" value="UniProtKB-KW"/>
</dbReference>
<dbReference type="Pfam" id="PF13649">
    <property type="entry name" value="Methyltransf_25"/>
    <property type="match status" value="1"/>
</dbReference>
<name>A0A7Y9EBK5_9ACTN</name>
<evidence type="ECO:0000313" key="3">
    <source>
        <dbReference type="EMBL" id="NYD44775.1"/>
    </source>
</evidence>
<evidence type="ECO:0000256" key="1">
    <source>
        <dbReference type="SAM" id="MobiDB-lite"/>
    </source>
</evidence>
<proteinExistence type="predicted"/>
<dbReference type="Gene3D" id="3.40.50.150">
    <property type="entry name" value="Vaccinia Virus protein VP39"/>
    <property type="match status" value="1"/>
</dbReference>
<dbReference type="RefSeq" id="WP_179842309.1">
    <property type="nucleotide sequence ID" value="NZ_JACCBA010000001.1"/>
</dbReference>
<dbReference type="InterPro" id="IPR041698">
    <property type="entry name" value="Methyltransf_25"/>
</dbReference>
<protein>
    <submittedName>
        <fullName evidence="3">SAM-dependent methyltransferase</fullName>
    </submittedName>
</protein>